<feature type="binding site" evidence="10">
    <location>
        <position position="161"/>
    </location>
    <ligand>
        <name>FAD</name>
        <dbReference type="ChEBI" id="CHEBI:57692"/>
    </ligand>
</feature>
<gene>
    <name evidence="12" type="ORF">JZ786_24205</name>
</gene>
<evidence type="ECO:0000259" key="11">
    <source>
        <dbReference type="Pfam" id="PF01619"/>
    </source>
</evidence>
<reference evidence="12 13" key="1">
    <citation type="submission" date="2021-02" db="EMBL/GenBank/DDBJ databases">
        <title>Alicyclobacillus curvatus sp. nov. and Alicyclobacillus mengziensis sp. nov., two acidophilic bacteria isolated from acid mine drainage.</title>
        <authorList>
            <person name="Huang Y."/>
        </authorList>
    </citation>
    <scope>NUCLEOTIDE SEQUENCE [LARGE SCALE GENOMIC DNA]</scope>
    <source>
        <strain evidence="12 13">S30H14</strain>
    </source>
</reference>
<dbReference type="PANTHER" id="PTHR13914">
    <property type="entry name" value="PROLINE OXIDASE"/>
    <property type="match status" value="1"/>
</dbReference>
<evidence type="ECO:0000256" key="2">
    <source>
        <dbReference type="ARBA" id="ARBA00012695"/>
    </source>
</evidence>
<dbReference type="Proteomes" id="UP000663505">
    <property type="component" value="Chromosome"/>
</dbReference>
<comment type="catalytic activity">
    <reaction evidence="8">
        <text>L-proline + a quinone = (S)-1-pyrroline-5-carboxylate + a quinol + H(+)</text>
        <dbReference type="Rhea" id="RHEA:23784"/>
        <dbReference type="ChEBI" id="CHEBI:15378"/>
        <dbReference type="ChEBI" id="CHEBI:17388"/>
        <dbReference type="ChEBI" id="CHEBI:24646"/>
        <dbReference type="ChEBI" id="CHEBI:60039"/>
        <dbReference type="ChEBI" id="CHEBI:132124"/>
        <dbReference type="EC" id="1.5.5.2"/>
    </reaction>
</comment>
<keyword evidence="13" id="KW-1185">Reference proteome</keyword>
<name>A0A9X7Z7P9_9BACL</name>
<evidence type="ECO:0000256" key="6">
    <source>
        <dbReference type="ARBA" id="ARBA00023002"/>
    </source>
</evidence>
<feature type="binding site" evidence="10">
    <location>
        <begin position="224"/>
        <end position="225"/>
    </location>
    <ligand>
        <name>FAD</name>
        <dbReference type="ChEBI" id="CHEBI:57692"/>
    </ligand>
</feature>
<dbReference type="SUPFAM" id="SSF51730">
    <property type="entry name" value="FAD-linked oxidoreductase"/>
    <property type="match status" value="1"/>
</dbReference>
<dbReference type="GO" id="GO:0000166">
    <property type="term" value="F:nucleotide binding"/>
    <property type="evidence" value="ECO:0007669"/>
    <property type="project" value="UniProtKB-KW"/>
</dbReference>
<dbReference type="AlphaFoldDB" id="A0A9X7Z7P9"/>
<organism evidence="12 13">
    <name type="scientific">Alicyclobacillus mengziensis</name>
    <dbReference type="NCBI Taxonomy" id="2931921"/>
    <lineage>
        <taxon>Bacteria</taxon>
        <taxon>Bacillati</taxon>
        <taxon>Bacillota</taxon>
        <taxon>Bacilli</taxon>
        <taxon>Bacillales</taxon>
        <taxon>Alicyclobacillaceae</taxon>
        <taxon>Alicyclobacillus</taxon>
    </lineage>
</organism>
<feature type="binding site" evidence="9">
    <location>
        <position position="98"/>
    </location>
    <ligand>
        <name>substrate</name>
    </ligand>
</feature>
<evidence type="ECO:0000256" key="4">
    <source>
        <dbReference type="ARBA" id="ARBA00022741"/>
    </source>
</evidence>
<dbReference type="InterPro" id="IPR015659">
    <property type="entry name" value="Proline_oxidase"/>
</dbReference>
<dbReference type="Pfam" id="PF01619">
    <property type="entry name" value="Pro_dh"/>
    <property type="match status" value="1"/>
</dbReference>
<evidence type="ECO:0000256" key="9">
    <source>
        <dbReference type="PIRSR" id="PIRSR000196-1"/>
    </source>
</evidence>
<feature type="binding site" evidence="10">
    <location>
        <position position="199"/>
    </location>
    <ligand>
        <name>FAD</name>
        <dbReference type="ChEBI" id="CHEBI:57692"/>
    </ligand>
</feature>
<dbReference type="InterPro" id="IPR002872">
    <property type="entry name" value="Proline_DH_dom"/>
</dbReference>
<dbReference type="KEGG" id="afx:JZ786_24205"/>
<feature type="domain" description="Proline dehydrogenase" evidence="11">
    <location>
        <begin position="43"/>
        <end position="298"/>
    </location>
</feature>
<dbReference type="PIRSF" id="PIRSF000196">
    <property type="entry name" value="Pro_dehydrog"/>
    <property type="match status" value="1"/>
</dbReference>
<keyword evidence="3" id="KW-0285">Flavoprotein</keyword>
<comment type="cofactor">
    <cofactor evidence="10">
        <name>FAD</name>
        <dbReference type="ChEBI" id="CHEBI:57692"/>
    </cofactor>
    <text evidence="10">Binds 1 FAD per subunit.</text>
</comment>
<dbReference type="InterPro" id="IPR008219">
    <property type="entry name" value="PRODH_bac_arc"/>
</dbReference>
<dbReference type="RefSeq" id="WP_206656799.1">
    <property type="nucleotide sequence ID" value="NZ_CP071182.1"/>
</dbReference>
<feature type="binding site" evidence="9">
    <location>
        <position position="287"/>
    </location>
    <ligand>
        <name>substrate</name>
    </ligand>
</feature>
<keyword evidence="5 10" id="KW-0274">FAD</keyword>
<dbReference type="GO" id="GO:0010133">
    <property type="term" value="P:L-proline catabolic process to L-glutamate"/>
    <property type="evidence" value="ECO:0007669"/>
    <property type="project" value="InterPro"/>
</dbReference>
<evidence type="ECO:0000256" key="10">
    <source>
        <dbReference type="PIRSR" id="PIRSR000196-2"/>
    </source>
</evidence>
<dbReference type="GO" id="GO:0004657">
    <property type="term" value="F:proline dehydrogenase activity"/>
    <property type="evidence" value="ECO:0007669"/>
    <property type="project" value="UniProtKB-EC"/>
</dbReference>
<feature type="binding site" evidence="10">
    <location>
        <begin position="185"/>
        <end position="187"/>
    </location>
    <ligand>
        <name>FAD</name>
        <dbReference type="ChEBI" id="CHEBI:57692"/>
    </ligand>
</feature>
<evidence type="ECO:0000313" key="13">
    <source>
        <dbReference type="Proteomes" id="UP000663505"/>
    </source>
</evidence>
<dbReference type="EMBL" id="CP071182">
    <property type="protein sequence ID" value="QSO47448.1"/>
    <property type="molecule type" value="Genomic_DNA"/>
</dbReference>
<evidence type="ECO:0000256" key="1">
    <source>
        <dbReference type="ARBA" id="ARBA00004739"/>
    </source>
</evidence>
<dbReference type="PANTHER" id="PTHR13914:SF0">
    <property type="entry name" value="PROLINE DEHYDROGENASE 1, MITOCHONDRIAL"/>
    <property type="match status" value="1"/>
</dbReference>
<sequence length="304" mass="34802">MEAAMRSFFLHLAQNRTLSGMAKRYGLRYGAQRFVAGETVESAIETVRKMNRNGMGVTLDHLGEFVEDERDARASTDFCLHTLEAIHEAGVNSSLSLKMTQLGLDIRKDLCHQHMLEILDYASARDIWVNIDMEDFGHCQITLDLFREFAASYQKVQTVIQAYLYRSEKDVEELAQMGASIRIVKGAYKEPATVAYPEKSDVDNNYKRLLDIHLPSPGLTSIATHDENMINHAKQVIAEHGLSQDKYEFQMLFGIRSDLQEQLAREGYPVRIYVPYGDDWYGYFMRRLAERPANVGFVVRGMFH</sequence>
<feature type="binding site" evidence="9">
    <location>
        <position position="286"/>
    </location>
    <ligand>
        <name>substrate</name>
    </ligand>
</feature>
<evidence type="ECO:0000256" key="8">
    <source>
        <dbReference type="ARBA" id="ARBA00048779"/>
    </source>
</evidence>
<evidence type="ECO:0000256" key="5">
    <source>
        <dbReference type="ARBA" id="ARBA00022827"/>
    </source>
</evidence>
<evidence type="ECO:0000256" key="7">
    <source>
        <dbReference type="ARBA" id="ARBA00023062"/>
    </source>
</evidence>
<keyword evidence="6" id="KW-0560">Oxidoreductase</keyword>
<keyword evidence="7" id="KW-0642">Proline metabolism</keyword>
<feature type="binding site" evidence="10">
    <location>
        <position position="133"/>
    </location>
    <ligand>
        <name>FAD</name>
        <dbReference type="ChEBI" id="CHEBI:57692"/>
    </ligand>
</feature>
<keyword evidence="4 10" id="KW-0547">Nucleotide-binding</keyword>
<dbReference type="EC" id="1.5.5.2" evidence="2"/>
<evidence type="ECO:0000313" key="12">
    <source>
        <dbReference type="EMBL" id="QSO47448.1"/>
    </source>
</evidence>
<evidence type="ECO:0000256" key="3">
    <source>
        <dbReference type="ARBA" id="ARBA00022630"/>
    </source>
</evidence>
<dbReference type="InterPro" id="IPR029041">
    <property type="entry name" value="FAD-linked_oxidoreductase-like"/>
</dbReference>
<proteinExistence type="predicted"/>
<comment type="pathway">
    <text evidence="1">Amino-acid degradation; L-proline degradation into L-glutamate; L-glutamate from L-proline: step 1/2.</text>
</comment>
<protein>
    <recommendedName>
        <fullName evidence="2">proline dehydrogenase</fullName>
        <ecNumber evidence="2">1.5.5.2</ecNumber>
    </recommendedName>
</protein>
<accession>A0A9X7Z7P9</accession>
<dbReference type="Gene3D" id="3.20.20.220">
    <property type="match status" value="1"/>
</dbReference>